<evidence type="ECO:0000313" key="1">
    <source>
        <dbReference type="EMBL" id="RZU52316.1"/>
    </source>
</evidence>
<comment type="caution">
    <text evidence="1">The sequence shown here is derived from an EMBL/GenBank/DDBJ whole genome shotgun (WGS) entry which is preliminary data.</text>
</comment>
<name>A0A4V2G7F2_9ACTN</name>
<dbReference type="AlphaFoldDB" id="A0A4V2G7F2"/>
<dbReference type="Proteomes" id="UP000292564">
    <property type="component" value="Unassembled WGS sequence"/>
</dbReference>
<keyword evidence="2" id="KW-1185">Reference proteome</keyword>
<dbReference type="EMBL" id="SHKY01000001">
    <property type="protein sequence ID" value="RZU52316.1"/>
    <property type="molecule type" value="Genomic_DNA"/>
</dbReference>
<dbReference type="RefSeq" id="WP_130510948.1">
    <property type="nucleotide sequence ID" value="NZ_SHKY01000001.1"/>
</dbReference>
<organism evidence="1 2">
    <name type="scientific">Krasilnikovia cinnamomea</name>
    <dbReference type="NCBI Taxonomy" id="349313"/>
    <lineage>
        <taxon>Bacteria</taxon>
        <taxon>Bacillati</taxon>
        <taxon>Actinomycetota</taxon>
        <taxon>Actinomycetes</taxon>
        <taxon>Micromonosporales</taxon>
        <taxon>Micromonosporaceae</taxon>
        <taxon>Krasilnikovia</taxon>
    </lineage>
</organism>
<proteinExistence type="predicted"/>
<sequence length="78" mass="8036">MSLIESTTADAYIALRAGRAFGDDAIQSDCSHLPRCCAASRSTWTYPSPATKQPIRTIGSGSGKASGVALPLPVGGRL</sequence>
<evidence type="ECO:0000313" key="2">
    <source>
        <dbReference type="Proteomes" id="UP000292564"/>
    </source>
</evidence>
<accession>A0A4V2G7F2</accession>
<protein>
    <submittedName>
        <fullName evidence="1">Uncharacterized protein</fullName>
    </submittedName>
</protein>
<reference evidence="1 2" key="1">
    <citation type="submission" date="2019-02" db="EMBL/GenBank/DDBJ databases">
        <title>Sequencing the genomes of 1000 actinobacteria strains.</title>
        <authorList>
            <person name="Klenk H.-P."/>
        </authorList>
    </citation>
    <scope>NUCLEOTIDE SEQUENCE [LARGE SCALE GENOMIC DNA]</scope>
    <source>
        <strain evidence="1 2">DSM 45162</strain>
    </source>
</reference>
<gene>
    <name evidence="1" type="ORF">EV385_4168</name>
</gene>